<sequence>MPTAGNGAALPSLQDILTLAGQGSAFQSQSHSRIRTTITGPDGKTVPVELSVRLQSEGPDEAFLTLRKAGAPGDLVLALPETALTPDDLAGFVVLEEAATTAEMHFTTIGALRDATQRHGHSLRHGSIREDTPAILLKPGESGELEVRLRLRDRARLGRIFVTLDGSNSWMSVLAKADGLPYELGAGPSRLANARTSGL</sequence>
<evidence type="ECO:0000313" key="2">
    <source>
        <dbReference type="Proteomes" id="UP001595799"/>
    </source>
</evidence>
<proteinExistence type="predicted"/>
<dbReference type="EMBL" id="JBHSCW010000008">
    <property type="protein sequence ID" value="MFC4352674.1"/>
    <property type="molecule type" value="Genomic_DNA"/>
</dbReference>
<dbReference type="RefSeq" id="WP_382423034.1">
    <property type="nucleotide sequence ID" value="NZ_JBHSCW010000008.1"/>
</dbReference>
<comment type="caution">
    <text evidence="1">The sequence shown here is derived from an EMBL/GenBank/DDBJ whole genome shotgun (WGS) entry which is preliminary data.</text>
</comment>
<gene>
    <name evidence="1" type="ORF">ACFOW6_14075</name>
</gene>
<accession>A0ABV8UNN8</accession>
<evidence type="ECO:0000313" key="1">
    <source>
        <dbReference type="EMBL" id="MFC4352674.1"/>
    </source>
</evidence>
<organism evidence="1 2">
    <name type="scientific">Fodinicurvata halophila</name>
    <dbReference type="NCBI Taxonomy" id="1419723"/>
    <lineage>
        <taxon>Bacteria</taxon>
        <taxon>Pseudomonadati</taxon>
        <taxon>Pseudomonadota</taxon>
        <taxon>Alphaproteobacteria</taxon>
        <taxon>Rhodospirillales</taxon>
        <taxon>Rhodovibrionaceae</taxon>
        <taxon>Fodinicurvata</taxon>
    </lineage>
</organism>
<protein>
    <submittedName>
        <fullName evidence="1">Uncharacterized protein</fullName>
    </submittedName>
</protein>
<name>A0ABV8UNN8_9PROT</name>
<keyword evidence="2" id="KW-1185">Reference proteome</keyword>
<reference evidence="2" key="1">
    <citation type="journal article" date="2019" name="Int. J. Syst. Evol. Microbiol.">
        <title>The Global Catalogue of Microorganisms (GCM) 10K type strain sequencing project: providing services to taxonomists for standard genome sequencing and annotation.</title>
        <authorList>
            <consortium name="The Broad Institute Genomics Platform"/>
            <consortium name="The Broad Institute Genome Sequencing Center for Infectious Disease"/>
            <person name="Wu L."/>
            <person name="Ma J."/>
        </authorList>
    </citation>
    <scope>NUCLEOTIDE SEQUENCE [LARGE SCALE GENOMIC DNA]</scope>
    <source>
        <strain evidence="2">CECT 8472</strain>
    </source>
</reference>
<dbReference type="Proteomes" id="UP001595799">
    <property type="component" value="Unassembled WGS sequence"/>
</dbReference>